<sequence length="339" mass="37004">MTALEQYARLETAGVWRSAPGEPRINVTVTFGDATLTIADQRGERVLSHWSLAAVERVNPGEEPALYAPSAEASELLELEDDLMVEAVERVRRVIKRARPRPGWLRRGLLWGGCAALAYLAVFWLPGALTDHTVRSLPQPVRAEVGSQVFRAITRISGQPCRSPLGDRALARLHTRLVAPEKGGLLVLPAGVDQSLSLPGGLILLNRALVEDFESPEVVAGFVLAERARSAKEDPLYRLLDFAGLRATIRLLTTGKMDPALLEAYGEHVLAQPEAPIDEETLLAMFEKRSFSSKPYAYARDVSGETVLTLIEADPMRTSVARPVLSDANWVALQGICGE</sequence>
<accession>A0AAP2CR45</accession>
<dbReference type="Proteomes" id="UP001315686">
    <property type="component" value="Unassembled WGS sequence"/>
</dbReference>
<keyword evidence="1" id="KW-1133">Transmembrane helix</keyword>
<evidence type="ECO:0000313" key="2">
    <source>
        <dbReference type="EMBL" id="MBT0958583.1"/>
    </source>
</evidence>
<proteinExistence type="predicted"/>
<dbReference type="RefSeq" id="WP_327794811.1">
    <property type="nucleotide sequence ID" value="NZ_JADQAZ010000003.1"/>
</dbReference>
<protein>
    <recommendedName>
        <fullName evidence="4">Peptidase M48 domain-containing protein</fullName>
    </recommendedName>
</protein>
<name>A0AAP2CR45_9RHOB</name>
<organism evidence="2 3">
    <name type="scientific">Harenicola maris</name>
    <dbReference type="NCBI Taxonomy" id="2841044"/>
    <lineage>
        <taxon>Bacteria</taxon>
        <taxon>Pseudomonadati</taxon>
        <taxon>Pseudomonadota</taxon>
        <taxon>Alphaproteobacteria</taxon>
        <taxon>Rhodobacterales</taxon>
        <taxon>Paracoccaceae</taxon>
        <taxon>Harenicola</taxon>
    </lineage>
</organism>
<evidence type="ECO:0008006" key="4">
    <source>
        <dbReference type="Google" id="ProtNLM"/>
    </source>
</evidence>
<evidence type="ECO:0000256" key="1">
    <source>
        <dbReference type="SAM" id="Phobius"/>
    </source>
</evidence>
<feature type="transmembrane region" description="Helical" evidence="1">
    <location>
        <begin position="109"/>
        <end position="129"/>
    </location>
</feature>
<reference evidence="2 3" key="1">
    <citation type="journal article" date="2021" name="Arch. Microbiol.">
        <title>Harenicola maris gen. nov., sp. nov. isolated from the Sea of Japan shallow sediments.</title>
        <authorList>
            <person name="Romanenko L.A."/>
            <person name="Kurilenko V.V."/>
            <person name="Chernysheva N.Y."/>
            <person name="Tekutyeva L.A."/>
            <person name="Velansky P.V."/>
            <person name="Svetashev V.I."/>
            <person name="Isaeva M.P."/>
        </authorList>
    </citation>
    <scope>NUCLEOTIDE SEQUENCE [LARGE SCALE GENOMIC DNA]</scope>
    <source>
        <strain evidence="2 3">KMM 3653</strain>
    </source>
</reference>
<dbReference type="EMBL" id="JADQAZ010000003">
    <property type="protein sequence ID" value="MBT0958583.1"/>
    <property type="molecule type" value="Genomic_DNA"/>
</dbReference>
<evidence type="ECO:0000313" key="3">
    <source>
        <dbReference type="Proteomes" id="UP001315686"/>
    </source>
</evidence>
<comment type="caution">
    <text evidence="2">The sequence shown here is derived from an EMBL/GenBank/DDBJ whole genome shotgun (WGS) entry which is preliminary data.</text>
</comment>
<keyword evidence="1" id="KW-0472">Membrane</keyword>
<keyword evidence="1" id="KW-0812">Transmembrane</keyword>
<gene>
    <name evidence="2" type="ORF">IV417_14430</name>
</gene>
<keyword evidence="3" id="KW-1185">Reference proteome</keyword>
<dbReference type="AlphaFoldDB" id="A0AAP2CR45"/>